<evidence type="ECO:0000313" key="3">
    <source>
        <dbReference type="Proteomes" id="UP000735302"/>
    </source>
</evidence>
<reference evidence="2 3" key="1">
    <citation type="journal article" date="2021" name="Elife">
        <title>Chloroplast acquisition without the gene transfer in kleptoplastic sea slugs, Plakobranchus ocellatus.</title>
        <authorList>
            <person name="Maeda T."/>
            <person name="Takahashi S."/>
            <person name="Yoshida T."/>
            <person name="Shimamura S."/>
            <person name="Takaki Y."/>
            <person name="Nagai Y."/>
            <person name="Toyoda A."/>
            <person name="Suzuki Y."/>
            <person name="Arimoto A."/>
            <person name="Ishii H."/>
            <person name="Satoh N."/>
            <person name="Nishiyama T."/>
            <person name="Hasebe M."/>
            <person name="Maruyama T."/>
            <person name="Minagawa J."/>
            <person name="Obokata J."/>
            <person name="Shigenobu S."/>
        </authorList>
    </citation>
    <scope>NUCLEOTIDE SEQUENCE [LARGE SCALE GENOMIC DNA]</scope>
</reference>
<protein>
    <submittedName>
        <fullName evidence="2">Uncharacterized protein</fullName>
    </submittedName>
</protein>
<comment type="caution">
    <text evidence="2">The sequence shown here is derived from an EMBL/GenBank/DDBJ whole genome shotgun (WGS) entry which is preliminary data.</text>
</comment>
<feature type="compositionally biased region" description="Low complexity" evidence="1">
    <location>
        <begin position="38"/>
        <end position="55"/>
    </location>
</feature>
<proteinExistence type="predicted"/>
<accession>A0AAV4CSE9</accession>
<dbReference type="AlphaFoldDB" id="A0AAV4CSE9"/>
<gene>
    <name evidence="2" type="ORF">PoB_006136300</name>
</gene>
<name>A0AAV4CSE9_9GAST</name>
<organism evidence="2 3">
    <name type="scientific">Plakobranchus ocellatus</name>
    <dbReference type="NCBI Taxonomy" id="259542"/>
    <lineage>
        <taxon>Eukaryota</taxon>
        <taxon>Metazoa</taxon>
        <taxon>Spiralia</taxon>
        <taxon>Lophotrochozoa</taxon>
        <taxon>Mollusca</taxon>
        <taxon>Gastropoda</taxon>
        <taxon>Heterobranchia</taxon>
        <taxon>Euthyneura</taxon>
        <taxon>Panpulmonata</taxon>
        <taxon>Sacoglossa</taxon>
        <taxon>Placobranchoidea</taxon>
        <taxon>Plakobranchidae</taxon>
        <taxon>Plakobranchus</taxon>
    </lineage>
</organism>
<feature type="region of interest" description="Disordered" evidence="1">
    <location>
        <begin position="30"/>
        <end position="55"/>
    </location>
</feature>
<keyword evidence="3" id="KW-1185">Reference proteome</keyword>
<dbReference type="Proteomes" id="UP000735302">
    <property type="component" value="Unassembled WGS sequence"/>
</dbReference>
<evidence type="ECO:0000256" key="1">
    <source>
        <dbReference type="SAM" id="MobiDB-lite"/>
    </source>
</evidence>
<dbReference type="EMBL" id="BLXT01006948">
    <property type="protein sequence ID" value="GFO34858.1"/>
    <property type="molecule type" value="Genomic_DNA"/>
</dbReference>
<sequence>MGEARPRFWLSPTIPFPPAPPIISVAWTQQEPHEVEHQQQQQLEEMQQLQQQEQQQQQQQGISRIAYRLKSMTPLSSTTRSIRWPKNLKGSSHLSALPGLSDDAKSEGSVIGRSGNCLTIRAYPPFLMPYVDKVLRLRLVFTDPMVEQLVGEYSHLRHGSHDDDVDAMMEISHLVRNVHSLKVQFRHR</sequence>
<evidence type="ECO:0000313" key="2">
    <source>
        <dbReference type="EMBL" id="GFO34858.1"/>
    </source>
</evidence>